<evidence type="ECO:0000259" key="11">
    <source>
        <dbReference type="Pfam" id="PF00060"/>
    </source>
</evidence>
<keyword evidence="7" id="KW-0675">Receptor</keyword>
<comment type="subcellular location">
    <subcellularLocation>
        <location evidence="1">Cell membrane</location>
        <topology evidence="1">Multi-pass membrane protein</topology>
    </subcellularLocation>
</comment>
<dbReference type="EMBL" id="CAKOFQ010006689">
    <property type="protein sequence ID" value="CAH1960735.1"/>
    <property type="molecule type" value="Genomic_DNA"/>
</dbReference>
<comment type="caution">
    <text evidence="12">The sequence shown here is derived from an EMBL/GenBank/DDBJ whole genome shotgun (WGS) entry which is preliminary data.</text>
</comment>
<keyword evidence="3" id="KW-1003">Cell membrane</keyword>
<gene>
    <name evidence="12" type="ORF">ACAOBT_LOCUS3758</name>
</gene>
<dbReference type="PANTHER" id="PTHR42643">
    <property type="entry name" value="IONOTROPIC RECEPTOR 20A-RELATED"/>
    <property type="match status" value="1"/>
</dbReference>
<accession>A0A9P0NVE9</accession>
<keyword evidence="4 9" id="KW-0812">Transmembrane</keyword>
<evidence type="ECO:0000256" key="9">
    <source>
        <dbReference type="SAM" id="Phobius"/>
    </source>
</evidence>
<feature type="domain" description="Ionotropic glutamate receptor C-terminal" evidence="11">
    <location>
        <begin position="252"/>
        <end position="500"/>
    </location>
</feature>
<evidence type="ECO:0000256" key="4">
    <source>
        <dbReference type="ARBA" id="ARBA00022692"/>
    </source>
</evidence>
<keyword evidence="10" id="KW-0732">Signal</keyword>
<dbReference type="Pfam" id="PF00060">
    <property type="entry name" value="Lig_chan"/>
    <property type="match status" value="1"/>
</dbReference>
<dbReference type="InterPro" id="IPR052192">
    <property type="entry name" value="Insect_Ionotropic_Sensory_Rcpt"/>
</dbReference>
<comment type="similarity">
    <text evidence="2">Belongs to the glutamate-gated ion channel (TC 1.A.10.1) family.</text>
</comment>
<evidence type="ECO:0000313" key="13">
    <source>
        <dbReference type="Proteomes" id="UP001152888"/>
    </source>
</evidence>
<evidence type="ECO:0000256" key="8">
    <source>
        <dbReference type="ARBA" id="ARBA00023180"/>
    </source>
</evidence>
<evidence type="ECO:0000256" key="7">
    <source>
        <dbReference type="ARBA" id="ARBA00023170"/>
    </source>
</evidence>
<protein>
    <recommendedName>
        <fullName evidence="11">Ionotropic glutamate receptor C-terminal domain-containing protein</fullName>
    </recommendedName>
</protein>
<dbReference type="OrthoDB" id="6500454at2759"/>
<feature type="chain" id="PRO_5040318457" description="Ionotropic glutamate receptor C-terminal domain-containing protein" evidence="10">
    <location>
        <begin position="21"/>
        <end position="564"/>
    </location>
</feature>
<feature type="transmembrane region" description="Helical" evidence="9">
    <location>
        <begin position="492"/>
        <end position="519"/>
    </location>
</feature>
<reference evidence="12" key="1">
    <citation type="submission" date="2022-03" db="EMBL/GenBank/DDBJ databases">
        <authorList>
            <person name="Sayadi A."/>
        </authorList>
    </citation>
    <scope>NUCLEOTIDE SEQUENCE</scope>
</reference>
<dbReference type="AlphaFoldDB" id="A0A9P0NVE9"/>
<dbReference type="Proteomes" id="UP001152888">
    <property type="component" value="Unassembled WGS sequence"/>
</dbReference>
<keyword evidence="8" id="KW-0325">Glycoprotein</keyword>
<evidence type="ECO:0000256" key="3">
    <source>
        <dbReference type="ARBA" id="ARBA00022475"/>
    </source>
</evidence>
<evidence type="ECO:0000256" key="5">
    <source>
        <dbReference type="ARBA" id="ARBA00022989"/>
    </source>
</evidence>
<keyword evidence="6 9" id="KW-0472">Membrane</keyword>
<dbReference type="PANTHER" id="PTHR42643:SF24">
    <property type="entry name" value="IONOTROPIC RECEPTOR 60A"/>
    <property type="match status" value="1"/>
</dbReference>
<evidence type="ECO:0000313" key="12">
    <source>
        <dbReference type="EMBL" id="CAH1960735.1"/>
    </source>
</evidence>
<dbReference type="Gene3D" id="1.10.287.70">
    <property type="match status" value="1"/>
</dbReference>
<keyword evidence="13" id="KW-1185">Reference proteome</keyword>
<dbReference type="GO" id="GO:0015276">
    <property type="term" value="F:ligand-gated monoatomic ion channel activity"/>
    <property type="evidence" value="ECO:0007669"/>
    <property type="project" value="InterPro"/>
</dbReference>
<feature type="transmembrane region" description="Helical" evidence="9">
    <location>
        <begin position="322"/>
        <end position="349"/>
    </location>
</feature>
<feature type="transmembrane region" description="Helical" evidence="9">
    <location>
        <begin position="252"/>
        <end position="271"/>
    </location>
</feature>
<sequence>MKRNLILVSILVFKLNLALALSNETNISKRALQKSHEKPQWLKWAETFMGKATVDQEAYLVKLLKKITQEYLSDCTPVILYDAYAEHYNNLLLEKLLRNYPKSYMHGRITDDYSITIQRAVYEDRPTCLSYILFMKDIMKCKKVIGEQPYSKVIVVARSSQWRVSDFLSQPESHSFEAPYILYTHNMYTDALGSSKPLVLTSFQNGRYTRDVNLFPKKMYSGFSGHRFIVAMANQPPFVINKYRAIMGPFQWTVWLAVTAVYMLGIFPLAFSEKHTLQPLLKNPEEIENMFWYVFGTFTNCFTFMGSRSWSKAEKTTTKLLVGFYWLFTIIITACYSGSIIAFVTLPIFPSVVDTVEQLIGGGYQIGTLATGEWPFLFKNSSDPRVEQLIDDLDLVPDIQSKRQIPHIAEECFVPFNVAIAFPRNSVYSEIFDYGIMRIIESGLFKKLKGDVEWEMMRSATGKLLAANSKKGGLKILSYEDRALTLDDTQGMFLLLGAGFLMGAASLISEIVGGCFNYCKTRFRKRKNSDASIASNPRFHERQILPRQRTASGFSVDNPERSAA</sequence>
<evidence type="ECO:0000256" key="1">
    <source>
        <dbReference type="ARBA" id="ARBA00004651"/>
    </source>
</evidence>
<feature type="transmembrane region" description="Helical" evidence="9">
    <location>
        <begin position="291"/>
        <end position="310"/>
    </location>
</feature>
<dbReference type="InterPro" id="IPR001320">
    <property type="entry name" value="Iontro_rcpt_C"/>
</dbReference>
<evidence type="ECO:0000256" key="2">
    <source>
        <dbReference type="ARBA" id="ARBA00008685"/>
    </source>
</evidence>
<name>A0A9P0NVE9_ACAOB</name>
<feature type="signal peptide" evidence="10">
    <location>
        <begin position="1"/>
        <end position="20"/>
    </location>
</feature>
<organism evidence="12 13">
    <name type="scientific">Acanthoscelides obtectus</name>
    <name type="common">Bean weevil</name>
    <name type="synonym">Bruchus obtectus</name>
    <dbReference type="NCBI Taxonomy" id="200917"/>
    <lineage>
        <taxon>Eukaryota</taxon>
        <taxon>Metazoa</taxon>
        <taxon>Ecdysozoa</taxon>
        <taxon>Arthropoda</taxon>
        <taxon>Hexapoda</taxon>
        <taxon>Insecta</taxon>
        <taxon>Pterygota</taxon>
        <taxon>Neoptera</taxon>
        <taxon>Endopterygota</taxon>
        <taxon>Coleoptera</taxon>
        <taxon>Polyphaga</taxon>
        <taxon>Cucujiformia</taxon>
        <taxon>Chrysomeloidea</taxon>
        <taxon>Chrysomelidae</taxon>
        <taxon>Bruchinae</taxon>
        <taxon>Bruchini</taxon>
        <taxon>Acanthoscelides</taxon>
    </lineage>
</organism>
<keyword evidence="5 9" id="KW-1133">Transmembrane helix</keyword>
<dbReference type="GO" id="GO:0050906">
    <property type="term" value="P:detection of stimulus involved in sensory perception"/>
    <property type="evidence" value="ECO:0007669"/>
    <property type="project" value="UniProtKB-ARBA"/>
</dbReference>
<evidence type="ECO:0000256" key="10">
    <source>
        <dbReference type="SAM" id="SignalP"/>
    </source>
</evidence>
<dbReference type="GO" id="GO:0005886">
    <property type="term" value="C:plasma membrane"/>
    <property type="evidence" value="ECO:0007669"/>
    <property type="project" value="UniProtKB-SubCell"/>
</dbReference>
<dbReference type="SUPFAM" id="SSF53850">
    <property type="entry name" value="Periplasmic binding protein-like II"/>
    <property type="match status" value="1"/>
</dbReference>
<evidence type="ECO:0000256" key="6">
    <source>
        <dbReference type="ARBA" id="ARBA00023136"/>
    </source>
</evidence>
<proteinExistence type="inferred from homology"/>